<dbReference type="Proteomes" id="UP000246800">
    <property type="component" value="Unassembled WGS sequence"/>
</dbReference>
<dbReference type="RefSeq" id="WP_014614653.1">
    <property type="nucleotide sequence ID" value="NZ_AP019372.1"/>
</dbReference>
<dbReference type="EMBL" id="CP066884">
    <property type="protein sequence ID" value="QQM97820.1"/>
    <property type="molecule type" value="Genomic_DNA"/>
</dbReference>
<proteinExistence type="predicted"/>
<feature type="domain" description="DUF1659" evidence="1">
    <location>
        <begin position="7"/>
        <end position="66"/>
    </location>
</feature>
<dbReference type="Pfam" id="PF07872">
    <property type="entry name" value="DUF1659"/>
    <property type="match status" value="1"/>
</dbReference>
<keyword evidence="11" id="KW-1185">Reference proteome</keyword>
<evidence type="ECO:0000313" key="10">
    <source>
        <dbReference type="Proteomes" id="UP000595859"/>
    </source>
</evidence>
<evidence type="ECO:0000313" key="2">
    <source>
        <dbReference type="EMBL" id="EGQ4384621.1"/>
    </source>
</evidence>
<organism evidence="3 8">
    <name type="scientific">Staphylococcus pseudintermedius</name>
    <dbReference type="NCBI Taxonomy" id="283734"/>
    <lineage>
        <taxon>Bacteria</taxon>
        <taxon>Bacillati</taxon>
        <taxon>Bacillota</taxon>
        <taxon>Bacilli</taxon>
        <taxon>Bacillales</taxon>
        <taxon>Staphylococcaceae</taxon>
        <taxon>Staphylococcus</taxon>
        <taxon>Staphylococcus intermedius group</taxon>
    </lineage>
</organism>
<evidence type="ECO:0000313" key="5">
    <source>
        <dbReference type="EMBL" id="QQM97820.1"/>
    </source>
</evidence>
<reference evidence="2 11" key="4">
    <citation type="submission" date="2018-11" db="EMBL/GenBank/DDBJ databases">
        <authorList>
            <consortium name="Veterinary Laboratory Investigation and Response Network"/>
        </authorList>
    </citation>
    <scope>NUCLEOTIDE SEQUENCE [LARGE SCALE GENOMIC DNA]</scope>
    <source>
        <strain evidence="2 11">SPSE-18-VL-LA-PA-Ryan-0021</strain>
    </source>
</reference>
<reference evidence="7 8" key="1">
    <citation type="journal article" date="2018" name="Vet. Microbiol.">
        <title>Clonal diversity and geographic distribution of methicillin-resistant Staphylococcus pseudintermedius from Australian animals: Discovery of novel sequence types.</title>
        <authorList>
            <person name="Worthing K.A."/>
            <person name="Abraham S."/>
            <person name="Coombs G.W."/>
            <person name="Pang S."/>
            <person name="Saputra S."/>
            <person name="Jordan D."/>
            <person name="Trott D.J."/>
            <person name="Norris J.M."/>
        </authorList>
    </citation>
    <scope>NUCLEOTIDE SEQUENCE [LARGE SCALE GENOMIC DNA]</scope>
    <source>
        <strain evidence="3 8">ST525 1</strain>
        <strain evidence="4 7">ST71 3</strain>
    </source>
</reference>
<evidence type="ECO:0000259" key="1">
    <source>
        <dbReference type="Pfam" id="PF07872"/>
    </source>
</evidence>
<dbReference type="Proteomes" id="UP000595859">
    <property type="component" value="Chromosome"/>
</dbReference>
<evidence type="ECO:0000313" key="3">
    <source>
        <dbReference type="EMBL" id="PWZ72826.1"/>
    </source>
</evidence>
<dbReference type="eggNOG" id="ENOG50305E5">
    <property type="taxonomic scope" value="Bacteria"/>
</dbReference>
<dbReference type="Proteomes" id="UP000256409">
    <property type="component" value="Unassembled WGS sequence"/>
</dbReference>
<dbReference type="Proteomes" id="UP000600220">
    <property type="component" value="Unassembled WGS sequence"/>
</dbReference>
<dbReference type="EMBL" id="QEIV01000166">
    <property type="protein sequence ID" value="PWZ99520.1"/>
    <property type="molecule type" value="Genomic_DNA"/>
</dbReference>
<sequence>MNINHLTLILTQTTTSAEGKPKKASRRFTQLKTDASHEDLKAFSQMIEKLTGEQYDAIELMTSENIQ</sequence>
<dbReference type="EMBL" id="QEIT01000104">
    <property type="protein sequence ID" value="PWZ72826.1"/>
    <property type="molecule type" value="Genomic_DNA"/>
</dbReference>
<dbReference type="STRING" id="937773.SPSINT_0318"/>
<evidence type="ECO:0000313" key="6">
    <source>
        <dbReference type="EMBL" id="REA81581.1"/>
    </source>
</evidence>
<reference evidence="5 10" key="5">
    <citation type="submission" date="2020-12" db="EMBL/GenBank/DDBJ databases">
        <title>Whole genome sequencing and de novo assembly of Staphylococcus pseudintermedius: a novel pangenome approach to unravel pathogenesis of canine pyoderma.</title>
        <authorList>
            <person name="Ferrer L."/>
            <person name="Perez D."/>
            <person name="Fonticoba R."/>
            <person name="Vines J."/>
            <person name="Fabregas N."/>
            <person name="Madronero S."/>
            <person name="Meroni G."/>
            <person name="Martino P."/>
            <person name="Martinez S."/>
            <person name="Cusco A."/>
            <person name="Migura L."/>
            <person name="Francino O."/>
        </authorList>
    </citation>
    <scope>NUCLEOTIDE SEQUENCE [LARGE SCALE GENOMIC DNA]</scope>
    <source>
        <strain evidence="5 10">HSP080</strain>
    </source>
</reference>
<dbReference type="Proteomes" id="UP000246351">
    <property type="component" value="Unassembled WGS sequence"/>
</dbReference>
<dbReference type="OMA" id="CTHITHD"/>
<dbReference type="AlphaFoldDB" id="A0A161W6T5"/>
<dbReference type="EMBL" id="AAXKXX010000006">
    <property type="protein sequence ID" value="EGQ4384621.1"/>
    <property type="molecule type" value="Genomic_DNA"/>
</dbReference>
<dbReference type="InterPro" id="IPR012454">
    <property type="entry name" value="DUF1659"/>
</dbReference>
<name>A0A161W6T5_STAPS</name>
<evidence type="ECO:0000313" key="9">
    <source>
        <dbReference type="Proteomes" id="UP000256409"/>
    </source>
</evidence>
<dbReference type="EMBL" id="QQPC01000041">
    <property type="protein sequence ID" value="REA81581.1"/>
    <property type="molecule type" value="Genomic_DNA"/>
</dbReference>
<evidence type="ECO:0000313" key="4">
    <source>
        <dbReference type="EMBL" id="PWZ99520.1"/>
    </source>
</evidence>
<accession>A0A161W6T5</accession>
<dbReference type="GeneID" id="93824461"/>
<reference evidence="9" key="3">
    <citation type="journal article" date="2018" name="Vet. Microbiol.">
        <title>Molecular epidemiology of methicillin-resistant staphylococci amongst veterinary personnel, personnel-owned pets, patients and the hospital environment of two companion animal veterinary hospitals.</title>
        <authorList>
            <person name="Worthing K.A."/>
            <person name="Brown J."/>
            <person name="Gerber L."/>
            <person name="Abraham S."/>
            <person name="Trott D."/>
            <person name="Norris J.M."/>
        </authorList>
    </citation>
    <scope>NUCLEOTIDE SEQUENCE [LARGE SCALE GENOMIC DNA]</scope>
    <source>
        <strain evidence="9">ST496-2</strain>
    </source>
</reference>
<evidence type="ECO:0000313" key="11">
    <source>
        <dbReference type="Proteomes" id="UP000600220"/>
    </source>
</evidence>
<evidence type="ECO:0000313" key="8">
    <source>
        <dbReference type="Proteomes" id="UP000246800"/>
    </source>
</evidence>
<gene>
    <name evidence="3" type="ORF">DD902_12570</name>
    <name evidence="4" type="ORF">DD924_02225</name>
    <name evidence="6" type="ORF">DV961_07400</name>
    <name evidence="2" type="ORF">EGV54_05870</name>
    <name evidence="5" type="ORF">JGZ15_10205</name>
</gene>
<protein>
    <submittedName>
        <fullName evidence="3">DUF1659 domain-containing protein</fullName>
    </submittedName>
</protein>
<reference evidence="6" key="2">
    <citation type="journal article" date="2018" name="Vet. Microbiol.">
        <title>Methicillin-resistant staphylococci amongst veterinary personnel, personnel-owned pets, patients and the hospital environment of two small animal veterinary hospitals.</title>
        <authorList>
            <person name="Worthing K.A."/>
            <person name="Brown J."/>
            <person name="Gerber L."/>
            <person name="Abraham S."/>
            <person name="Trott D."/>
            <person name="Norris J.M."/>
        </authorList>
    </citation>
    <scope>NUCLEOTIDE SEQUENCE</scope>
    <source>
        <strain evidence="6">ST496-2</strain>
    </source>
</reference>
<evidence type="ECO:0000313" key="7">
    <source>
        <dbReference type="Proteomes" id="UP000246351"/>
    </source>
</evidence>
<dbReference type="OrthoDB" id="2401283at2"/>